<accession>A0A8X8W9N0</accession>
<dbReference type="PANTHER" id="PTHR22930:SF281">
    <property type="entry name" value="NUCLEASE"/>
    <property type="match status" value="1"/>
</dbReference>
<dbReference type="GO" id="GO:0004518">
    <property type="term" value="F:nuclease activity"/>
    <property type="evidence" value="ECO:0007669"/>
    <property type="project" value="UniProtKB-KW"/>
</dbReference>
<dbReference type="Pfam" id="PF13359">
    <property type="entry name" value="DDE_Tnp_4"/>
    <property type="match status" value="1"/>
</dbReference>
<evidence type="ECO:0000259" key="9">
    <source>
        <dbReference type="Pfam" id="PF26138"/>
    </source>
</evidence>
<reference evidence="10" key="2">
    <citation type="submission" date="2020-08" db="EMBL/GenBank/DDBJ databases">
        <title>Plant Genome Project.</title>
        <authorList>
            <person name="Zhang R.-G."/>
        </authorList>
    </citation>
    <scope>NUCLEOTIDE SEQUENCE</scope>
    <source>
        <strain evidence="10">Huo1</strain>
        <tissue evidence="10">Leaf</tissue>
    </source>
</reference>
<keyword evidence="7" id="KW-0539">Nucleus</keyword>
<comment type="caution">
    <text evidence="10">The sequence shown here is derived from an EMBL/GenBank/DDBJ whole genome shotgun (WGS) entry which is preliminary data.</text>
</comment>
<evidence type="ECO:0000259" key="8">
    <source>
        <dbReference type="Pfam" id="PF13359"/>
    </source>
</evidence>
<evidence type="ECO:0000313" key="10">
    <source>
        <dbReference type="EMBL" id="KAG6390863.1"/>
    </source>
</evidence>
<reference evidence="10" key="1">
    <citation type="submission" date="2018-01" db="EMBL/GenBank/DDBJ databases">
        <authorList>
            <person name="Mao J.F."/>
        </authorList>
    </citation>
    <scope>NUCLEOTIDE SEQUENCE</scope>
    <source>
        <strain evidence="10">Huo1</strain>
        <tissue evidence="10">Leaf</tissue>
    </source>
</reference>
<evidence type="ECO:0008006" key="12">
    <source>
        <dbReference type="Google" id="ProtNLM"/>
    </source>
</evidence>
<evidence type="ECO:0000313" key="11">
    <source>
        <dbReference type="Proteomes" id="UP000298416"/>
    </source>
</evidence>
<protein>
    <recommendedName>
        <fullName evidence="12">DDE Tnp4 domain-containing protein</fullName>
    </recommendedName>
</protein>
<evidence type="ECO:0000256" key="6">
    <source>
        <dbReference type="ARBA" id="ARBA00022801"/>
    </source>
</evidence>
<comment type="similarity">
    <text evidence="3">Belongs to the HARBI1 family.</text>
</comment>
<keyword evidence="4" id="KW-0540">Nuclease</keyword>
<sequence>MFGTIGRLRPTNNLTVDEQVAILLYFLAHHQKNRTMKTNFMRSGKTISRYFNRVLNAVLKLQGHLLKAPSSIPEYSTDAKWKWFKNCIGALDGTHIEVKVSEDDKPRYRNRKGHTSTNVLGVCSQDMQFIYVLADWEGSAADGRVLRDALSRINGLPI</sequence>
<comment type="subcellular location">
    <subcellularLocation>
        <location evidence="2">Nucleus</location>
    </subcellularLocation>
</comment>
<comment type="cofactor">
    <cofactor evidence="1">
        <name>a divalent metal cation</name>
        <dbReference type="ChEBI" id="CHEBI:60240"/>
    </cofactor>
</comment>
<dbReference type="AlphaFoldDB" id="A0A8X8W9N0"/>
<organism evidence="10">
    <name type="scientific">Salvia splendens</name>
    <name type="common">Scarlet sage</name>
    <dbReference type="NCBI Taxonomy" id="180675"/>
    <lineage>
        <taxon>Eukaryota</taxon>
        <taxon>Viridiplantae</taxon>
        <taxon>Streptophyta</taxon>
        <taxon>Embryophyta</taxon>
        <taxon>Tracheophyta</taxon>
        <taxon>Spermatophyta</taxon>
        <taxon>Magnoliopsida</taxon>
        <taxon>eudicotyledons</taxon>
        <taxon>Gunneridae</taxon>
        <taxon>Pentapetalae</taxon>
        <taxon>asterids</taxon>
        <taxon>lamiids</taxon>
        <taxon>Lamiales</taxon>
        <taxon>Lamiaceae</taxon>
        <taxon>Nepetoideae</taxon>
        <taxon>Mentheae</taxon>
        <taxon>Salviinae</taxon>
        <taxon>Salvia</taxon>
        <taxon>Salvia subgen. Calosphace</taxon>
        <taxon>core Calosphace</taxon>
    </lineage>
</organism>
<keyword evidence="6" id="KW-0378">Hydrolase</keyword>
<feature type="domain" description="DDE Tnp4" evidence="8">
    <location>
        <begin position="91"/>
        <end position="148"/>
    </location>
</feature>
<evidence type="ECO:0000256" key="4">
    <source>
        <dbReference type="ARBA" id="ARBA00022722"/>
    </source>
</evidence>
<keyword evidence="5" id="KW-0479">Metal-binding</keyword>
<dbReference type="InterPro" id="IPR045249">
    <property type="entry name" value="HARBI1-like"/>
</dbReference>
<evidence type="ECO:0000256" key="2">
    <source>
        <dbReference type="ARBA" id="ARBA00004123"/>
    </source>
</evidence>
<proteinExistence type="inferred from homology"/>
<name>A0A8X8W9N0_SALSN</name>
<dbReference type="EMBL" id="PNBA02000019">
    <property type="protein sequence ID" value="KAG6390863.1"/>
    <property type="molecule type" value="Genomic_DNA"/>
</dbReference>
<evidence type="ECO:0000256" key="7">
    <source>
        <dbReference type="ARBA" id="ARBA00023242"/>
    </source>
</evidence>
<gene>
    <name evidence="10" type="ORF">SASPL_148608</name>
</gene>
<dbReference type="Pfam" id="PF26138">
    <property type="entry name" value="DUF8040"/>
    <property type="match status" value="1"/>
</dbReference>
<evidence type="ECO:0000256" key="5">
    <source>
        <dbReference type="ARBA" id="ARBA00022723"/>
    </source>
</evidence>
<dbReference type="GO" id="GO:0046872">
    <property type="term" value="F:metal ion binding"/>
    <property type="evidence" value="ECO:0007669"/>
    <property type="project" value="UniProtKB-KW"/>
</dbReference>
<dbReference type="InterPro" id="IPR058353">
    <property type="entry name" value="DUF8040"/>
</dbReference>
<evidence type="ECO:0000256" key="1">
    <source>
        <dbReference type="ARBA" id="ARBA00001968"/>
    </source>
</evidence>
<dbReference type="GO" id="GO:0016787">
    <property type="term" value="F:hydrolase activity"/>
    <property type="evidence" value="ECO:0007669"/>
    <property type="project" value="UniProtKB-KW"/>
</dbReference>
<keyword evidence="11" id="KW-1185">Reference proteome</keyword>
<feature type="domain" description="DUF8040" evidence="9">
    <location>
        <begin position="6"/>
        <end position="60"/>
    </location>
</feature>
<dbReference type="GO" id="GO:0005634">
    <property type="term" value="C:nucleus"/>
    <property type="evidence" value="ECO:0007669"/>
    <property type="project" value="UniProtKB-SubCell"/>
</dbReference>
<dbReference type="InterPro" id="IPR027806">
    <property type="entry name" value="HARBI1_dom"/>
</dbReference>
<dbReference type="PANTHER" id="PTHR22930">
    <property type="match status" value="1"/>
</dbReference>
<evidence type="ECO:0000256" key="3">
    <source>
        <dbReference type="ARBA" id="ARBA00006958"/>
    </source>
</evidence>
<dbReference type="Proteomes" id="UP000298416">
    <property type="component" value="Unassembled WGS sequence"/>
</dbReference>